<dbReference type="InterPro" id="IPR032831">
    <property type="entry name" value="LptM_cons"/>
</dbReference>
<keyword evidence="8" id="KW-1185">Reference proteome</keyword>
<comment type="subcellular location">
    <subcellularLocation>
        <location evidence="1">Cell outer membrane</location>
        <topology evidence="1">Lipid-anchor</topology>
    </subcellularLocation>
</comment>
<keyword evidence="6" id="KW-0449">Lipoprotein</keyword>
<proteinExistence type="predicted"/>
<dbReference type="NCBIfam" id="NF047847">
    <property type="entry name" value="SS_mature_LptM"/>
    <property type="match status" value="1"/>
</dbReference>
<evidence type="ECO:0000256" key="4">
    <source>
        <dbReference type="ARBA" id="ARBA00023139"/>
    </source>
</evidence>
<comment type="caution">
    <text evidence="7">The sequence shown here is derived from an EMBL/GenBank/DDBJ whole genome shotgun (WGS) entry which is preliminary data.</text>
</comment>
<name>A0A1T0B969_9PAST</name>
<evidence type="ECO:0008006" key="9">
    <source>
        <dbReference type="Google" id="ProtNLM"/>
    </source>
</evidence>
<evidence type="ECO:0000313" key="8">
    <source>
        <dbReference type="Proteomes" id="UP000190023"/>
    </source>
</evidence>
<reference evidence="7 8" key="1">
    <citation type="submission" date="2017-02" db="EMBL/GenBank/DDBJ databases">
        <title>Draft genome sequence of Haemophilus felis CCUG 31170 type strain.</title>
        <authorList>
            <person name="Engstrom-Jakobsson H."/>
            <person name="Salva-Serra F."/>
            <person name="Thorell K."/>
            <person name="Gonzales-Siles L."/>
            <person name="Karlsson R."/>
            <person name="Boulund F."/>
            <person name="Engstrand L."/>
            <person name="Kristiansson E."/>
            <person name="Moore E."/>
        </authorList>
    </citation>
    <scope>NUCLEOTIDE SEQUENCE [LARGE SCALE GENOMIC DNA]</scope>
    <source>
        <strain evidence="7 8">CCUG 31170</strain>
    </source>
</reference>
<evidence type="ECO:0000256" key="6">
    <source>
        <dbReference type="ARBA" id="ARBA00023288"/>
    </source>
</evidence>
<protein>
    <recommendedName>
        <fullName evidence="9">Lipoprotein</fullName>
    </recommendedName>
</protein>
<dbReference type="EMBL" id="MUYB01000007">
    <property type="protein sequence ID" value="OOS06556.1"/>
    <property type="molecule type" value="Genomic_DNA"/>
</dbReference>
<accession>A0A1T0B969</accession>
<dbReference type="Proteomes" id="UP000190023">
    <property type="component" value="Unassembled WGS sequence"/>
</dbReference>
<keyword evidence="4" id="KW-0564">Palmitate</keyword>
<keyword evidence="5" id="KW-0998">Cell outer membrane</keyword>
<dbReference type="AlphaFoldDB" id="A0A1T0B969"/>
<dbReference type="STRING" id="123822.B0188_02175"/>
<keyword evidence="3" id="KW-0472">Membrane</keyword>
<gene>
    <name evidence="7" type="ORF">B0188_02175</name>
</gene>
<evidence type="ECO:0000256" key="1">
    <source>
        <dbReference type="ARBA" id="ARBA00004459"/>
    </source>
</evidence>
<evidence type="ECO:0000256" key="3">
    <source>
        <dbReference type="ARBA" id="ARBA00023136"/>
    </source>
</evidence>
<evidence type="ECO:0000256" key="5">
    <source>
        <dbReference type="ARBA" id="ARBA00023237"/>
    </source>
</evidence>
<organism evidence="7 8">
    <name type="scientific">[Haemophilus] felis</name>
    <dbReference type="NCBI Taxonomy" id="123822"/>
    <lineage>
        <taxon>Bacteria</taxon>
        <taxon>Pseudomonadati</taxon>
        <taxon>Pseudomonadota</taxon>
        <taxon>Gammaproteobacteria</taxon>
        <taxon>Pasteurellales</taxon>
        <taxon>Pasteurellaceae</taxon>
    </lineage>
</organism>
<keyword evidence="2" id="KW-0732">Signal</keyword>
<evidence type="ECO:0000256" key="2">
    <source>
        <dbReference type="ARBA" id="ARBA00022729"/>
    </source>
</evidence>
<evidence type="ECO:0000313" key="7">
    <source>
        <dbReference type="EMBL" id="OOS06556.1"/>
    </source>
</evidence>
<sequence>MKKMAAILLISALCAINVGCGVKGDLYFPAQSNQPTN</sequence>